<dbReference type="Gene3D" id="1.10.150.240">
    <property type="entry name" value="Putative phosphatase, domain 2"/>
    <property type="match status" value="1"/>
</dbReference>
<evidence type="ECO:0000313" key="1">
    <source>
        <dbReference type="EMBL" id="GIE95117.1"/>
    </source>
</evidence>
<proteinExistence type="predicted"/>
<dbReference type="InterPro" id="IPR006439">
    <property type="entry name" value="HAD-SF_hydro_IA"/>
</dbReference>
<dbReference type="SFLD" id="SFLDS00003">
    <property type="entry name" value="Haloacid_Dehalogenase"/>
    <property type="match status" value="1"/>
</dbReference>
<dbReference type="Proteomes" id="UP000636960">
    <property type="component" value="Unassembled WGS sequence"/>
</dbReference>
<dbReference type="EMBL" id="BOMV01000024">
    <property type="protein sequence ID" value="GIE95117.1"/>
    <property type="molecule type" value="Genomic_DNA"/>
</dbReference>
<sequence>MNSQRPAAVLFDMDGTLVDSEKVWDIALYELAVRAGGELSQGARHAMVGNSMANSMRILREDLGQPDRPEEPDVKWLTSRVFELFREGLVWRPGAAELLRAVKLAGMPTALVTSTGRLLVEAALDTLGRENFDVVVCGDEVTMPKPDPEPYRTAAALLGVPITECIAVEDSPTGVASALASGAVVLAVPAELELPATDGVHLRTSLVGVDPAYLTSLLISHELLQPEH</sequence>
<dbReference type="InterPro" id="IPR023198">
    <property type="entry name" value="PGP-like_dom2"/>
</dbReference>
<reference evidence="1" key="1">
    <citation type="submission" date="2021-01" db="EMBL/GenBank/DDBJ databases">
        <title>Whole genome shotgun sequence of Actinoplanes rishiriensis NBRC 108556.</title>
        <authorList>
            <person name="Komaki H."/>
            <person name="Tamura T."/>
        </authorList>
    </citation>
    <scope>NUCLEOTIDE SEQUENCE</scope>
    <source>
        <strain evidence="1">NBRC 108556</strain>
    </source>
</reference>
<comment type="caution">
    <text evidence="1">The sequence shown here is derived from an EMBL/GenBank/DDBJ whole genome shotgun (WGS) entry which is preliminary data.</text>
</comment>
<dbReference type="PANTHER" id="PTHR43481">
    <property type="entry name" value="FRUCTOSE-1-PHOSPHATE PHOSPHATASE"/>
    <property type="match status" value="1"/>
</dbReference>
<organism evidence="1 2">
    <name type="scientific">Paractinoplanes rishiriensis</name>
    <dbReference type="NCBI Taxonomy" id="1050105"/>
    <lineage>
        <taxon>Bacteria</taxon>
        <taxon>Bacillati</taxon>
        <taxon>Actinomycetota</taxon>
        <taxon>Actinomycetes</taxon>
        <taxon>Micromonosporales</taxon>
        <taxon>Micromonosporaceae</taxon>
        <taxon>Paractinoplanes</taxon>
    </lineage>
</organism>
<dbReference type="SUPFAM" id="SSF56784">
    <property type="entry name" value="HAD-like"/>
    <property type="match status" value="1"/>
</dbReference>
<dbReference type="PANTHER" id="PTHR43481:SF4">
    <property type="entry name" value="GLYCEROL-1-PHOSPHATE PHOSPHOHYDROLASE 1-RELATED"/>
    <property type="match status" value="1"/>
</dbReference>
<gene>
    <name evidence="1" type="ORF">Ari01nite_25820</name>
</gene>
<accession>A0A919JX69</accession>
<dbReference type="InterPro" id="IPR051806">
    <property type="entry name" value="HAD-like_SPP"/>
</dbReference>
<dbReference type="Gene3D" id="3.40.50.1000">
    <property type="entry name" value="HAD superfamily/HAD-like"/>
    <property type="match status" value="1"/>
</dbReference>
<dbReference type="FunFam" id="3.40.50.1000:FF:000162">
    <property type="entry name" value="HAD-like protein"/>
    <property type="match status" value="1"/>
</dbReference>
<name>A0A919JX69_9ACTN</name>
<dbReference type="InterPro" id="IPR036412">
    <property type="entry name" value="HAD-like_sf"/>
</dbReference>
<dbReference type="InterPro" id="IPR023214">
    <property type="entry name" value="HAD_sf"/>
</dbReference>
<dbReference type="GO" id="GO:0050308">
    <property type="term" value="F:sugar-phosphatase activity"/>
    <property type="evidence" value="ECO:0007669"/>
    <property type="project" value="TreeGrafter"/>
</dbReference>
<dbReference type="Pfam" id="PF00702">
    <property type="entry name" value="Hydrolase"/>
    <property type="match status" value="1"/>
</dbReference>
<protein>
    <submittedName>
        <fullName evidence="1">Haloacid dehalogenase</fullName>
    </submittedName>
</protein>
<keyword evidence="2" id="KW-1185">Reference proteome</keyword>
<dbReference type="SFLD" id="SFLDG01129">
    <property type="entry name" value="C1.5:_HAD__Beta-PGM__Phosphata"/>
    <property type="match status" value="1"/>
</dbReference>
<dbReference type="AlphaFoldDB" id="A0A919JX69"/>
<dbReference type="NCBIfam" id="TIGR01509">
    <property type="entry name" value="HAD-SF-IA-v3"/>
    <property type="match status" value="1"/>
</dbReference>
<dbReference type="RefSeq" id="WP_203781422.1">
    <property type="nucleotide sequence ID" value="NZ_BOMV01000024.1"/>
</dbReference>
<evidence type="ECO:0000313" key="2">
    <source>
        <dbReference type="Proteomes" id="UP000636960"/>
    </source>
</evidence>
<dbReference type="CDD" id="cd07505">
    <property type="entry name" value="HAD_BPGM-like"/>
    <property type="match status" value="1"/>
</dbReference>